<comment type="caution">
    <text evidence="2">The sequence shown here is derived from an EMBL/GenBank/DDBJ whole genome shotgun (WGS) entry which is preliminary data.</text>
</comment>
<dbReference type="AlphaFoldDB" id="A0A437MBT0"/>
<dbReference type="InterPro" id="IPR052897">
    <property type="entry name" value="Sec-Metab_Biosynth_Hydrolase"/>
</dbReference>
<keyword evidence="3" id="KW-1185">Reference proteome</keyword>
<dbReference type="GO" id="GO:0016787">
    <property type="term" value="F:hydrolase activity"/>
    <property type="evidence" value="ECO:0007669"/>
    <property type="project" value="UniProtKB-KW"/>
</dbReference>
<accession>A0A437MBT0</accession>
<organism evidence="2 3">
    <name type="scientific">Sphingomonas crocodyli</name>
    <dbReference type="NCBI Taxonomy" id="1979270"/>
    <lineage>
        <taxon>Bacteria</taxon>
        <taxon>Pseudomonadati</taxon>
        <taxon>Pseudomonadota</taxon>
        <taxon>Alphaproteobacteria</taxon>
        <taxon>Sphingomonadales</taxon>
        <taxon>Sphingomonadaceae</taxon>
        <taxon>Sphingomonas</taxon>
    </lineage>
</organism>
<name>A0A437MBT0_9SPHN</name>
<dbReference type="PANTHER" id="PTHR37017:SF11">
    <property type="entry name" value="ESTERASE_LIPASE_THIOESTERASE DOMAIN-CONTAINING PROTEIN"/>
    <property type="match status" value="1"/>
</dbReference>
<dbReference type="Proteomes" id="UP000282971">
    <property type="component" value="Unassembled WGS sequence"/>
</dbReference>
<dbReference type="InterPro" id="IPR029058">
    <property type="entry name" value="AB_hydrolase_fold"/>
</dbReference>
<evidence type="ECO:0000313" key="2">
    <source>
        <dbReference type="EMBL" id="RVT95090.1"/>
    </source>
</evidence>
<evidence type="ECO:0000313" key="3">
    <source>
        <dbReference type="Proteomes" id="UP000282971"/>
    </source>
</evidence>
<dbReference type="InterPro" id="IPR000073">
    <property type="entry name" value="AB_hydrolase_1"/>
</dbReference>
<dbReference type="Pfam" id="PF12697">
    <property type="entry name" value="Abhydrolase_6"/>
    <property type="match status" value="1"/>
</dbReference>
<evidence type="ECO:0000259" key="1">
    <source>
        <dbReference type="Pfam" id="PF12697"/>
    </source>
</evidence>
<proteinExistence type="predicted"/>
<dbReference type="SUPFAM" id="SSF53474">
    <property type="entry name" value="alpha/beta-Hydrolases"/>
    <property type="match status" value="1"/>
</dbReference>
<keyword evidence="2" id="KW-0378">Hydrolase</keyword>
<dbReference type="Gene3D" id="3.40.50.1820">
    <property type="entry name" value="alpha/beta hydrolase"/>
    <property type="match status" value="1"/>
</dbReference>
<feature type="domain" description="AB hydrolase-1" evidence="1">
    <location>
        <begin position="4"/>
        <end position="227"/>
    </location>
</feature>
<sequence length="235" mass="25699">MATFVLVHGAFHGGWCYSRVSERLIAFGHTVYAPTLTGLAERAHLATPMVNLSTHIDDVVDVITGEDLNDVILCGHSYAGMVITGVADRIAERIKTLFYLDAAVPTDGKSLFELRGEQATLAALAAAGETGWLVPSLSAQAFGVNPDDAEWVDQNCTPHPIACFIERLRLSGREALVAHRTYVRAERYASPAVGETYDRIKQDPQWRVVALDCGHDVMIDAPEELANLLLQEVER</sequence>
<protein>
    <submittedName>
        <fullName evidence="2">Alpha/beta hydrolase</fullName>
    </submittedName>
</protein>
<reference evidence="2 3" key="1">
    <citation type="submission" date="2019-01" db="EMBL/GenBank/DDBJ databases">
        <authorList>
            <person name="Chen W.-M."/>
        </authorList>
    </citation>
    <scope>NUCLEOTIDE SEQUENCE [LARGE SCALE GENOMIC DNA]</scope>
    <source>
        <strain evidence="2 3">CCP-7</strain>
    </source>
</reference>
<dbReference type="EMBL" id="SACN01000001">
    <property type="protein sequence ID" value="RVT95090.1"/>
    <property type="molecule type" value="Genomic_DNA"/>
</dbReference>
<dbReference type="OrthoDB" id="9814966at2"/>
<dbReference type="PANTHER" id="PTHR37017">
    <property type="entry name" value="AB HYDROLASE-1 DOMAIN-CONTAINING PROTEIN-RELATED"/>
    <property type="match status" value="1"/>
</dbReference>
<gene>
    <name evidence="2" type="ORF">EOD43_06620</name>
</gene>